<name>A0ABQ5GIB4_9ASTR</name>
<dbReference type="InterPro" id="IPR043502">
    <property type="entry name" value="DNA/RNA_pol_sf"/>
</dbReference>
<dbReference type="SUPFAM" id="SSF56672">
    <property type="entry name" value="DNA/RNA polymerases"/>
    <property type="match status" value="1"/>
</dbReference>
<evidence type="ECO:0000256" key="2">
    <source>
        <dbReference type="SAM" id="Phobius"/>
    </source>
</evidence>
<protein>
    <submittedName>
        <fullName evidence="3">Reverse transcriptase domain-containing protein</fullName>
    </submittedName>
</protein>
<reference evidence="3" key="1">
    <citation type="journal article" date="2022" name="Int. J. Mol. Sci.">
        <title>Draft Genome of Tanacetum Coccineum: Genomic Comparison of Closely Related Tanacetum-Family Plants.</title>
        <authorList>
            <person name="Yamashiro T."/>
            <person name="Shiraishi A."/>
            <person name="Nakayama K."/>
            <person name="Satake H."/>
        </authorList>
    </citation>
    <scope>NUCLEOTIDE SEQUENCE</scope>
</reference>
<dbReference type="PANTHER" id="PTHR33064">
    <property type="entry name" value="POL PROTEIN"/>
    <property type="match status" value="1"/>
</dbReference>
<feature type="region of interest" description="Disordered" evidence="1">
    <location>
        <begin position="260"/>
        <end position="346"/>
    </location>
</feature>
<reference evidence="3" key="2">
    <citation type="submission" date="2022-01" db="EMBL/GenBank/DDBJ databases">
        <authorList>
            <person name="Yamashiro T."/>
            <person name="Shiraishi A."/>
            <person name="Satake H."/>
            <person name="Nakayama K."/>
        </authorList>
    </citation>
    <scope>NUCLEOTIDE SEQUENCE</scope>
</reference>
<keyword evidence="4" id="KW-1185">Reference proteome</keyword>
<evidence type="ECO:0000256" key="1">
    <source>
        <dbReference type="SAM" id="MobiDB-lite"/>
    </source>
</evidence>
<evidence type="ECO:0000313" key="3">
    <source>
        <dbReference type="EMBL" id="GJT74899.1"/>
    </source>
</evidence>
<feature type="transmembrane region" description="Helical" evidence="2">
    <location>
        <begin position="123"/>
        <end position="140"/>
    </location>
</feature>
<gene>
    <name evidence="3" type="ORF">Tco_1041624</name>
</gene>
<proteinExistence type="predicted"/>
<feature type="compositionally biased region" description="Polar residues" evidence="1">
    <location>
        <begin position="317"/>
        <end position="328"/>
    </location>
</feature>
<dbReference type="Proteomes" id="UP001151760">
    <property type="component" value="Unassembled WGS sequence"/>
</dbReference>
<keyword evidence="3" id="KW-0548">Nucleotidyltransferase</keyword>
<dbReference type="InterPro" id="IPR051320">
    <property type="entry name" value="Viral_Replic_Matur_Polypro"/>
</dbReference>
<feature type="transmembrane region" description="Helical" evidence="2">
    <location>
        <begin position="9"/>
        <end position="30"/>
    </location>
</feature>
<comment type="caution">
    <text evidence="3">The sequence shown here is derived from an EMBL/GenBank/DDBJ whole genome shotgun (WGS) entry which is preliminary data.</text>
</comment>
<feature type="compositionally biased region" description="Basic and acidic residues" evidence="1">
    <location>
        <begin position="285"/>
        <end position="313"/>
    </location>
</feature>
<keyword evidence="2" id="KW-0472">Membrane</keyword>
<organism evidence="3 4">
    <name type="scientific">Tanacetum coccineum</name>
    <dbReference type="NCBI Taxonomy" id="301880"/>
    <lineage>
        <taxon>Eukaryota</taxon>
        <taxon>Viridiplantae</taxon>
        <taxon>Streptophyta</taxon>
        <taxon>Embryophyta</taxon>
        <taxon>Tracheophyta</taxon>
        <taxon>Spermatophyta</taxon>
        <taxon>Magnoliopsida</taxon>
        <taxon>eudicotyledons</taxon>
        <taxon>Gunneridae</taxon>
        <taxon>Pentapetalae</taxon>
        <taxon>asterids</taxon>
        <taxon>campanulids</taxon>
        <taxon>Asterales</taxon>
        <taxon>Asteraceae</taxon>
        <taxon>Asteroideae</taxon>
        <taxon>Anthemideae</taxon>
        <taxon>Anthemidinae</taxon>
        <taxon>Tanacetum</taxon>
    </lineage>
</organism>
<keyword evidence="3" id="KW-0695">RNA-directed DNA polymerase</keyword>
<dbReference type="GO" id="GO:0003964">
    <property type="term" value="F:RNA-directed DNA polymerase activity"/>
    <property type="evidence" value="ECO:0007669"/>
    <property type="project" value="UniProtKB-KW"/>
</dbReference>
<keyword evidence="2" id="KW-1133">Transmembrane helix</keyword>
<dbReference type="PANTHER" id="PTHR33064:SF37">
    <property type="entry name" value="RIBONUCLEASE H"/>
    <property type="match status" value="1"/>
</dbReference>
<dbReference type="EMBL" id="BQNB010018481">
    <property type="protein sequence ID" value="GJT74899.1"/>
    <property type="molecule type" value="Genomic_DNA"/>
</dbReference>
<keyword evidence="3" id="KW-0808">Transferase</keyword>
<evidence type="ECO:0000313" key="4">
    <source>
        <dbReference type="Proteomes" id="UP001151760"/>
    </source>
</evidence>
<dbReference type="Gene3D" id="3.10.10.10">
    <property type="entry name" value="HIV Type 1 Reverse Transcriptase, subunit A, domain 1"/>
    <property type="match status" value="1"/>
</dbReference>
<keyword evidence="2" id="KW-0812">Transmembrane</keyword>
<sequence length="841" mass="94524">MSVALPSDICILSAFRAILAVCSILSAWVIGVTCAYELEWGWGCAAAVDARVRAPAFWGLGGIIEALGQRRILPGLTGCVGLAWGDGRGYWWPLALIGLVVVLVGFLGELGTSCCVFSGRGPLYCLLILSLYIAIVGALHCDVALNSKPLFSGESAGELTDFWVVFCPVLLLKFLSSFTGVLYWGVLAVRWLVRFPVRLLAGICFVCGGKEWSQISGIKTRGREVSHYSEIKDTNCCRTELEKHGDRYYRSPSPHASVFKRLKKNRSHSPQPRPRKEGGVFTRLGRKDPVTSERYDSRRRSPQAKRTEVETRRHQQRQTPSRTTIQYSESEDSEGGHWKSRSRRQKSNTYEDDLYQPWTCVKEFLYTSDPALLSSEGLAFRENYLQQTKHIKDPVEIHHIKQRDGESTEDFMERYKGALIAEVLDVEGAPECMRISGFMHGITHPGLIKRLYERIPRSVDEMYRMTTSFLQGEVACTQSSPSKESNLRHEIFALEKGKFKAPPPMVTPVEKRDPSKYCEFHSDTGHNTNECMQLRKQIDEMIKAPSTPRRGRKVAKPRITQSFSPETAMSFPPLSEEDGTESPMIIEVEMGGHFVHRGSNGSGHYSPVSDSAERTIWTLGQIALLVKIGHGKHKKNPELLPSTAHGMLKFLVEGGTVTLKSSRVIPLELAHRSTLTEKGEKNYGLAETKRGIFTSQQKKRGGTERNKAIQEEVEKLVDAGIMKEVHYHSWLSNPVMVKKYDGTWRMCVDFKDLNNACPKTLNPLPGNRLEGESSVGFPFNVSWMSDFQWTPEAEEAFKQMKKLIAELPTLTAPREREELIIYLAAAKEAISAVLMTDREEQ</sequence>
<feature type="transmembrane region" description="Helical" evidence="2">
    <location>
        <begin position="162"/>
        <end position="189"/>
    </location>
</feature>
<feature type="transmembrane region" description="Helical" evidence="2">
    <location>
        <begin position="90"/>
        <end position="111"/>
    </location>
</feature>
<accession>A0ABQ5GIB4</accession>